<feature type="region of interest" description="Disordered" evidence="1">
    <location>
        <begin position="19"/>
        <end position="62"/>
    </location>
</feature>
<keyword evidence="5" id="KW-1185">Reference proteome</keyword>
<dbReference type="InterPro" id="IPR058193">
    <property type="entry name" value="VanY/YodJ_core_dom"/>
</dbReference>
<feature type="signal peptide" evidence="2">
    <location>
        <begin position="1"/>
        <end position="18"/>
    </location>
</feature>
<organism evidence="4 5">
    <name type="scientific">Rarispira pelagica</name>
    <dbReference type="NCBI Taxonomy" id="3141764"/>
    <lineage>
        <taxon>Bacteria</taxon>
        <taxon>Pseudomonadati</taxon>
        <taxon>Spirochaetota</taxon>
        <taxon>Spirochaetia</taxon>
        <taxon>Winmispirales</taxon>
        <taxon>Winmispiraceae</taxon>
        <taxon>Rarispira</taxon>
    </lineage>
</organism>
<feature type="domain" description="D-alanyl-D-alanine carboxypeptidase-like core" evidence="3">
    <location>
        <begin position="145"/>
        <end position="266"/>
    </location>
</feature>
<sequence>MKNIATLLLLTLTLTTCAKEAPSRSNNPVSPSVPQAESPQKPKQPASPTIEKPQVEHPPLHPAFSINREDLMMLIRELPQEVQHKIIDSPSAFLADIEHIIPLYRKDPMLFKLIDKKHALPSDYVPQDLTELSAQGIKISKQELYLRKIIIDDLKKMIEDAKKEDNVELIPASCYRSYATQKRIYQWEVDTYGQEQADRESARPGTSQHQSGLAIDFYPIDSKMAQLPTGKWLAENAYRYGFSLSYPEEQEALTGYMYEPWHYRYITPAGTQLEKKYFIYQQYLLEFLDKHMGEILKKYKK</sequence>
<dbReference type="CDD" id="cd14852">
    <property type="entry name" value="LD-carboxypeptidase"/>
    <property type="match status" value="1"/>
</dbReference>
<dbReference type="PANTHER" id="PTHR34385">
    <property type="entry name" value="D-ALANYL-D-ALANINE CARBOXYPEPTIDASE"/>
    <property type="match status" value="1"/>
</dbReference>
<evidence type="ECO:0000259" key="3">
    <source>
        <dbReference type="Pfam" id="PF02557"/>
    </source>
</evidence>
<evidence type="ECO:0000313" key="4">
    <source>
        <dbReference type="EMBL" id="MEM5948474.1"/>
    </source>
</evidence>
<evidence type="ECO:0000256" key="1">
    <source>
        <dbReference type="SAM" id="MobiDB-lite"/>
    </source>
</evidence>
<evidence type="ECO:0000256" key="2">
    <source>
        <dbReference type="SAM" id="SignalP"/>
    </source>
</evidence>
<dbReference type="InterPro" id="IPR009045">
    <property type="entry name" value="Zn_M74/Hedgehog-like"/>
</dbReference>
<dbReference type="InterPro" id="IPR052179">
    <property type="entry name" value="DD-CPase-like"/>
</dbReference>
<dbReference type="EMBL" id="JBCHKQ010000003">
    <property type="protein sequence ID" value="MEM5948474.1"/>
    <property type="molecule type" value="Genomic_DNA"/>
</dbReference>
<feature type="compositionally biased region" description="Low complexity" evidence="1">
    <location>
        <begin position="23"/>
        <end position="34"/>
    </location>
</feature>
<dbReference type="Pfam" id="PF02557">
    <property type="entry name" value="VanY"/>
    <property type="match status" value="1"/>
</dbReference>
<protein>
    <submittedName>
        <fullName evidence="4">M15 family metallopeptidase</fullName>
    </submittedName>
</protein>
<gene>
    <name evidence="4" type="ORF">WKV44_07940</name>
</gene>
<feature type="chain" id="PRO_5046160064" evidence="2">
    <location>
        <begin position="19"/>
        <end position="301"/>
    </location>
</feature>
<accession>A0ABU9UCS5</accession>
<comment type="caution">
    <text evidence="4">The sequence shown here is derived from an EMBL/GenBank/DDBJ whole genome shotgun (WGS) entry which is preliminary data.</text>
</comment>
<reference evidence="4 5" key="1">
    <citation type="submission" date="2024-03" db="EMBL/GenBank/DDBJ databases">
        <title>Ignisphaera cupida sp. nov., a hyperthermophilic hydrolytic archaeon from a hot spring of Kamchatka, and proposal of Ignisphaeraceae fam. nov.</title>
        <authorList>
            <person name="Podosokorskaya O.A."/>
            <person name="Elcheninov A.G."/>
            <person name="Maltseva A.I."/>
            <person name="Zayulina K.S."/>
            <person name="Novikov A."/>
            <person name="Merkel A.Y."/>
        </authorList>
    </citation>
    <scope>NUCLEOTIDE SEQUENCE [LARGE SCALE GENOMIC DNA]</scope>
    <source>
        <strain evidence="4 5">38H-sp</strain>
    </source>
</reference>
<evidence type="ECO:0000313" key="5">
    <source>
        <dbReference type="Proteomes" id="UP001466331"/>
    </source>
</evidence>
<dbReference type="Proteomes" id="UP001466331">
    <property type="component" value="Unassembled WGS sequence"/>
</dbReference>
<dbReference type="Gene3D" id="3.30.1380.10">
    <property type="match status" value="1"/>
</dbReference>
<dbReference type="InterPro" id="IPR003709">
    <property type="entry name" value="VanY-like_core_dom"/>
</dbReference>
<keyword evidence="2" id="KW-0732">Signal</keyword>
<proteinExistence type="predicted"/>
<dbReference type="PANTHER" id="PTHR34385:SF1">
    <property type="entry name" value="PEPTIDOGLYCAN L-ALANYL-D-GLUTAMATE ENDOPEPTIDASE CWLK"/>
    <property type="match status" value="1"/>
</dbReference>
<name>A0ABU9UCS5_9SPIR</name>
<dbReference type="RefSeq" id="WP_420069919.1">
    <property type="nucleotide sequence ID" value="NZ_JBCHKQ010000003.1"/>
</dbReference>
<dbReference type="SUPFAM" id="SSF55166">
    <property type="entry name" value="Hedgehog/DD-peptidase"/>
    <property type="match status" value="1"/>
</dbReference>